<comment type="caution">
    <text evidence="1">The sequence shown here is derived from an EMBL/GenBank/DDBJ whole genome shotgun (WGS) entry which is preliminary data.</text>
</comment>
<reference evidence="1 2" key="1">
    <citation type="submission" date="2022-10" db="EMBL/GenBank/DDBJ databases">
        <title>Paucibacter sp. hw1 Genome sequencing.</title>
        <authorList>
            <person name="Park S."/>
        </authorList>
    </citation>
    <scope>NUCLEOTIDE SEQUENCE [LARGE SCALE GENOMIC DNA]</scope>
    <source>
        <strain evidence="2">hw1</strain>
    </source>
</reference>
<organism evidence="1 2">
    <name type="scientific">Roseateles albus</name>
    <dbReference type="NCBI Taxonomy" id="2987525"/>
    <lineage>
        <taxon>Bacteria</taxon>
        <taxon>Pseudomonadati</taxon>
        <taxon>Pseudomonadota</taxon>
        <taxon>Betaproteobacteria</taxon>
        <taxon>Burkholderiales</taxon>
        <taxon>Sphaerotilaceae</taxon>
        <taxon>Roseateles</taxon>
    </lineage>
</organism>
<sequence length="148" mass="16456">MDILKYKDYEGTAELDMTRNTCRGKVLFIDDLVTYESSSPANLQKEFEEAVDDYLDTCAQLEKEAQRPFRGQFNVRVSPTLHRAAAIRAAADAVSLNDVVVRALDAFLNCRADVNHNIRVTLESSEGSLSTLTAVANENPKWGVAHVH</sequence>
<dbReference type="Pfam" id="PF05534">
    <property type="entry name" value="HicB"/>
    <property type="match status" value="1"/>
</dbReference>
<dbReference type="Proteomes" id="UP001221189">
    <property type="component" value="Unassembled WGS sequence"/>
</dbReference>
<dbReference type="RefSeq" id="WP_273601568.1">
    <property type="nucleotide sequence ID" value="NZ_JAQQXT010000012.1"/>
</dbReference>
<dbReference type="InterPro" id="IPR010985">
    <property type="entry name" value="Ribbon_hlx_hlx"/>
</dbReference>
<dbReference type="EMBL" id="JAQQXT010000012">
    <property type="protein sequence ID" value="MDC8773437.1"/>
    <property type="molecule type" value="Genomic_DNA"/>
</dbReference>
<name>A0ABT5KHQ0_9BURK</name>
<dbReference type="InterPro" id="IPR008651">
    <property type="entry name" value="Uncharacterised_HicB"/>
</dbReference>
<gene>
    <name evidence="1" type="ORF">PRZ03_17785</name>
</gene>
<proteinExistence type="predicted"/>
<dbReference type="SUPFAM" id="SSF47598">
    <property type="entry name" value="Ribbon-helix-helix"/>
    <property type="match status" value="1"/>
</dbReference>
<evidence type="ECO:0000313" key="2">
    <source>
        <dbReference type="Proteomes" id="UP001221189"/>
    </source>
</evidence>
<accession>A0ABT5KHQ0</accession>
<keyword evidence="2" id="KW-1185">Reference proteome</keyword>
<protein>
    <submittedName>
        <fullName evidence="1">Type II toxin-antitoxin system HicB family antitoxin</fullName>
    </submittedName>
</protein>
<evidence type="ECO:0000313" key="1">
    <source>
        <dbReference type="EMBL" id="MDC8773437.1"/>
    </source>
</evidence>